<gene>
    <name evidence="1" type="ORF">LCGC14_2055650</name>
</gene>
<protein>
    <submittedName>
        <fullName evidence="1">Uncharacterized protein</fullName>
    </submittedName>
</protein>
<organism evidence="1">
    <name type="scientific">marine sediment metagenome</name>
    <dbReference type="NCBI Taxonomy" id="412755"/>
    <lineage>
        <taxon>unclassified sequences</taxon>
        <taxon>metagenomes</taxon>
        <taxon>ecological metagenomes</taxon>
    </lineage>
</organism>
<dbReference type="EMBL" id="LAZR01024373">
    <property type="protein sequence ID" value="KKL75357.1"/>
    <property type="molecule type" value="Genomic_DNA"/>
</dbReference>
<evidence type="ECO:0000313" key="1">
    <source>
        <dbReference type="EMBL" id="KKL75357.1"/>
    </source>
</evidence>
<proteinExistence type="predicted"/>
<name>A0A0F9HJP5_9ZZZZ</name>
<dbReference type="AlphaFoldDB" id="A0A0F9HJP5"/>
<sequence length="102" mass="11770">MVEALVEVKKQARPFCCPEPRCTPIFSYNLYGPLPSTGESFICFGQMAEPVKFTYDGVEHVNNLNHCDYTPLKGIIRWQENKEDWEGVVKVFKLALEKLEEK</sequence>
<reference evidence="1" key="1">
    <citation type="journal article" date="2015" name="Nature">
        <title>Complex archaea that bridge the gap between prokaryotes and eukaryotes.</title>
        <authorList>
            <person name="Spang A."/>
            <person name="Saw J.H."/>
            <person name="Jorgensen S.L."/>
            <person name="Zaremba-Niedzwiedzka K."/>
            <person name="Martijn J."/>
            <person name="Lind A.E."/>
            <person name="van Eijk R."/>
            <person name="Schleper C."/>
            <person name="Guy L."/>
            <person name="Ettema T.J."/>
        </authorList>
    </citation>
    <scope>NUCLEOTIDE SEQUENCE</scope>
</reference>
<accession>A0A0F9HJP5</accession>
<comment type="caution">
    <text evidence="1">The sequence shown here is derived from an EMBL/GenBank/DDBJ whole genome shotgun (WGS) entry which is preliminary data.</text>
</comment>